<evidence type="ECO:0000313" key="2">
    <source>
        <dbReference type="Proteomes" id="UP000807716"/>
    </source>
</evidence>
<sequence>MLKVQDCTNMTPKQINKLDGIISAVDESQGTLKHEDPAAMACLTALMWDIVHYKAELWKGAFNPNTACTWPEMMEYFTSIPRIAAIYGTPVPAAYKLVDSPKQ</sequence>
<accession>A0A9P6TYL7</accession>
<name>A0A9P6TYL7_9FUNG</name>
<evidence type="ECO:0000313" key="1">
    <source>
        <dbReference type="EMBL" id="KAG0251592.1"/>
    </source>
</evidence>
<dbReference type="EMBL" id="JAAAJB010000738">
    <property type="protein sequence ID" value="KAG0251592.1"/>
    <property type="molecule type" value="Genomic_DNA"/>
</dbReference>
<protein>
    <submittedName>
        <fullName evidence="1">Uncharacterized protein</fullName>
    </submittedName>
</protein>
<keyword evidence="2" id="KW-1185">Reference proteome</keyword>
<reference evidence="1" key="1">
    <citation type="journal article" date="2020" name="Fungal Divers.">
        <title>Resolving the Mortierellaceae phylogeny through synthesis of multi-gene phylogenetics and phylogenomics.</title>
        <authorList>
            <person name="Vandepol N."/>
            <person name="Liber J."/>
            <person name="Desiro A."/>
            <person name="Na H."/>
            <person name="Kennedy M."/>
            <person name="Barry K."/>
            <person name="Grigoriev I.V."/>
            <person name="Miller A.N."/>
            <person name="O'Donnell K."/>
            <person name="Stajich J.E."/>
            <person name="Bonito G."/>
        </authorList>
    </citation>
    <scope>NUCLEOTIDE SEQUENCE</scope>
    <source>
        <strain evidence="1">BC1065</strain>
    </source>
</reference>
<dbReference type="OrthoDB" id="2338170at2759"/>
<gene>
    <name evidence="1" type="ORF">DFQ27_008651</name>
</gene>
<comment type="caution">
    <text evidence="1">The sequence shown here is derived from an EMBL/GenBank/DDBJ whole genome shotgun (WGS) entry which is preliminary data.</text>
</comment>
<organism evidence="1 2">
    <name type="scientific">Actinomortierella ambigua</name>
    <dbReference type="NCBI Taxonomy" id="1343610"/>
    <lineage>
        <taxon>Eukaryota</taxon>
        <taxon>Fungi</taxon>
        <taxon>Fungi incertae sedis</taxon>
        <taxon>Mucoromycota</taxon>
        <taxon>Mortierellomycotina</taxon>
        <taxon>Mortierellomycetes</taxon>
        <taxon>Mortierellales</taxon>
        <taxon>Mortierellaceae</taxon>
        <taxon>Actinomortierella</taxon>
    </lineage>
</organism>
<dbReference type="AlphaFoldDB" id="A0A9P6TYL7"/>
<proteinExistence type="predicted"/>
<dbReference type="Proteomes" id="UP000807716">
    <property type="component" value="Unassembled WGS sequence"/>
</dbReference>